<keyword evidence="4" id="KW-1185">Reference proteome</keyword>
<dbReference type="HOGENOM" id="CLU_020336_9_0_0"/>
<dbReference type="Pfam" id="PF00561">
    <property type="entry name" value="Abhydrolase_1"/>
    <property type="match status" value="1"/>
</dbReference>
<dbReference type="KEGG" id="saci:Sinac_4258"/>
<gene>
    <name evidence="3" type="ordered locus">Sinac_4258</name>
</gene>
<dbReference type="GO" id="GO:0016020">
    <property type="term" value="C:membrane"/>
    <property type="evidence" value="ECO:0007669"/>
    <property type="project" value="TreeGrafter"/>
</dbReference>
<dbReference type="RefSeq" id="WP_015247586.1">
    <property type="nucleotide sequence ID" value="NC_019892.1"/>
</dbReference>
<dbReference type="GO" id="GO:0016787">
    <property type="term" value="F:hydrolase activity"/>
    <property type="evidence" value="ECO:0007669"/>
    <property type="project" value="UniProtKB-KW"/>
</dbReference>
<reference evidence="3 4" key="1">
    <citation type="submission" date="2012-02" db="EMBL/GenBank/DDBJ databases">
        <title>Complete sequence of chromosome of Singulisphaera acidiphila DSM 18658.</title>
        <authorList>
            <consortium name="US DOE Joint Genome Institute (JGI-PGF)"/>
            <person name="Lucas S."/>
            <person name="Copeland A."/>
            <person name="Lapidus A."/>
            <person name="Glavina del Rio T."/>
            <person name="Dalin E."/>
            <person name="Tice H."/>
            <person name="Bruce D."/>
            <person name="Goodwin L."/>
            <person name="Pitluck S."/>
            <person name="Peters L."/>
            <person name="Ovchinnikova G."/>
            <person name="Chertkov O."/>
            <person name="Kyrpides N."/>
            <person name="Mavromatis K."/>
            <person name="Ivanova N."/>
            <person name="Brettin T."/>
            <person name="Detter J.C."/>
            <person name="Han C."/>
            <person name="Larimer F."/>
            <person name="Land M."/>
            <person name="Hauser L."/>
            <person name="Markowitz V."/>
            <person name="Cheng J.-F."/>
            <person name="Hugenholtz P."/>
            <person name="Woyke T."/>
            <person name="Wu D."/>
            <person name="Tindall B."/>
            <person name="Pomrenke H."/>
            <person name="Brambilla E."/>
            <person name="Klenk H.-P."/>
            <person name="Eisen J.A."/>
        </authorList>
    </citation>
    <scope>NUCLEOTIDE SEQUENCE [LARGE SCALE GENOMIC DNA]</scope>
    <source>
        <strain evidence="4">ATCC BAA-1392 / DSM 18658 / VKM B-2454 / MOB10</strain>
    </source>
</reference>
<feature type="region of interest" description="Disordered" evidence="1">
    <location>
        <begin position="220"/>
        <end position="242"/>
    </location>
</feature>
<dbReference type="Gene3D" id="3.40.50.1820">
    <property type="entry name" value="alpha/beta hydrolase"/>
    <property type="match status" value="1"/>
</dbReference>
<name>L0DGF6_SINAD</name>
<dbReference type="PANTHER" id="PTHR43798">
    <property type="entry name" value="MONOACYLGLYCEROL LIPASE"/>
    <property type="match status" value="1"/>
</dbReference>
<dbReference type="InterPro" id="IPR000073">
    <property type="entry name" value="AB_hydrolase_1"/>
</dbReference>
<dbReference type="eggNOG" id="COG0596">
    <property type="taxonomic scope" value="Bacteria"/>
</dbReference>
<evidence type="ECO:0000313" key="3">
    <source>
        <dbReference type="EMBL" id="AGA28459.1"/>
    </source>
</evidence>
<dbReference type="EMBL" id="CP003364">
    <property type="protein sequence ID" value="AGA28459.1"/>
    <property type="molecule type" value="Genomic_DNA"/>
</dbReference>
<keyword evidence="3" id="KW-0012">Acyltransferase</keyword>
<evidence type="ECO:0000313" key="4">
    <source>
        <dbReference type="Proteomes" id="UP000010798"/>
    </source>
</evidence>
<evidence type="ECO:0000259" key="2">
    <source>
        <dbReference type="Pfam" id="PF00561"/>
    </source>
</evidence>
<dbReference type="Proteomes" id="UP000010798">
    <property type="component" value="Chromosome"/>
</dbReference>
<feature type="region of interest" description="Disordered" evidence="1">
    <location>
        <begin position="1"/>
        <end position="27"/>
    </location>
</feature>
<dbReference type="AlphaFoldDB" id="L0DGF6"/>
<dbReference type="InterPro" id="IPR050266">
    <property type="entry name" value="AB_hydrolase_sf"/>
</dbReference>
<protein>
    <submittedName>
        <fullName evidence="3">Putative hydrolase or acyltransferase of alpha/beta superfamily</fullName>
    </submittedName>
</protein>
<dbReference type="OrthoDB" id="59888at2"/>
<feature type="domain" description="AB hydrolase-1" evidence="2">
    <location>
        <begin position="83"/>
        <end position="202"/>
    </location>
</feature>
<evidence type="ECO:0000256" key="1">
    <source>
        <dbReference type="SAM" id="MobiDB-lite"/>
    </source>
</evidence>
<proteinExistence type="predicted"/>
<sequence length="331" mass="35550">MSQATAPPHRFSISAGRDDRPANTLGRARGRRFRPLAAFSLLTALTALSCTRAEDPAATAPNRQSVDVGGYKLTLLTRGQGTPTVVIEPGMGLAAVESDEWTVVCEEIAKTNRVCLYDRAGLGTSDPAPTRPRTSQDIARDLHALLINAKVPGPYVLVGHSIGGLNVRVFADLYPDEVAGVVLVDVTHPDQESKWLASLPAESPEELPALKKSRELLTSRLERGSDNPDGMDVVTSREQVRSTSTLGDKPLAVLTHSPDWKMVPDLPDAILKPLEQISQDLQASLPALSTNSSHKVAKKAGHAIHLDEPSLVIEAVREVLEKANGNTAKLR</sequence>
<dbReference type="GO" id="GO:0016746">
    <property type="term" value="F:acyltransferase activity"/>
    <property type="evidence" value="ECO:0007669"/>
    <property type="project" value="UniProtKB-KW"/>
</dbReference>
<organism evidence="3 4">
    <name type="scientific">Singulisphaera acidiphila (strain ATCC BAA-1392 / DSM 18658 / VKM B-2454 / MOB10)</name>
    <dbReference type="NCBI Taxonomy" id="886293"/>
    <lineage>
        <taxon>Bacteria</taxon>
        <taxon>Pseudomonadati</taxon>
        <taxon>Planctomycetota</taxon>
        <taxon>Planctomycetia</taxon>
        <taxon>Isosphaerales</taxon>
        <taxon>Isosphaeraceae</taxon>
        <taxon>Singulisphaera</taxon>
    </lineage>
</organism>
<keyword evidence="3" id="KW-0808">Transferase</keyword>
<keyword evidence="3" id="KW-0378">Hydrolase</keyword>
<dbReference type="InterPro" id="IPR029058">
    <property type="entry name" value="AB_hydrolase_fold"/>
</dbReference>
<dbReference type="STRING" id="886293.Sinac_4258"/>
<dbReference type="PANTHER" id="PTHR43798:SF33">
    <property type="entry name" value="HYDROLASE, PUTATIVE (AFU_ORTHOLOGUE AFUA_2G14860)-RELATED"/>
    <property type="match status" value="1"/>
</dbReference>
<dbReference type="SUPFAM" id="SSF53474">
    <property type="entry name" value="alpha/beta-Hydrolases"/>
    <property type="match status" value="1"/>
</dbReference>
<accession>L0DGF6</accession>